<sequence>MKKLLVIWFCSLSFCLAQEVEFDIYFDSGRFSLSSKHTKKLHQKLSALDSTITYNFIVRGYTDFVDTDNFNLELSKNRATAVTSFLNEHYKSLIHSIEKEAKGELPTEEEKQNERIGVQEHRKVSIIISKNDDKPKVVSRKQNIYVVPVKKLRVGNSYSFGRINFKIGRVALMKSSKKELEKLVSFLRKNRSIHIEIQGHVCCGGDDISDAYNKDTGTQTLSVDRARFIYKYLISRGISEKRLTYKGYAFTSPLYFPEKGRRDRSANRRVEVKITKV</sequence>
<comment type="subcellular location">
    <subcellularLocation>
        <location evidence="1">Cell outer membrane</location>
    </subcellularLocation>
</comment>
<comment type="caution">
    <text evidence="7">The sequence shown here is derived from an EMBL/GenBank/DDBJ whole genome shotgun (WGS) entry which is preliminary data.</text>
</comment>
<keyword evidence="8" id="KW-1185">Reference proteome</keyword>
<feature type="chain" id="PRO_5015787063" evidence="5">
    <location>
        <begin position="18"/>
        <end position="277"/>
    </location>
</feature>
<reference evidence="7 8" key="1">
    <citation type="submission" date="2018-04" db="EMBL/GenBank/DDBJ databases">
        <title>Genomic Encyclopedia of Archaeal and Bacterial Type Strains, Phase II (KMG-II): from individual species to whole genera.</title>
        <authorList>
            <person name="Goeker M."/>
        </authorList>
    </citation>
    <scope>NUCLEOTIDE SEQUENCE [LARGE SCALE GENOMIC DNA]</scope>
    <source>
        <strain evidence="7 8">DSM 25731</strain>
    </source>
</reference>
<accession>A0A2T6C1H9</accession>
<feature type="signal peptide" evidence="5">
    <location>
        <begin position="1"/>
        <end position="17"/>
    </location>
</feature>
<evidence type="ECO:0000256" key="2">
    <source>
        <dbReference type="ARBA" id="ARBA00023136"/>
    </source>
</evidence>
<dbReference type="PANTHER" id="PTHR30329">
    <property type="entry name" value="STATOR ELEMENT OF FLAGELLAR MOTOR COMPLEX"/>
    <property type="match status" value="1"/>
</dbReference>
<feature type="domain" description="OmpA-like" evidence="6">
    <location>
        <begin position="154"/>
        <end position="277"/>
    </location>
</feature>
<dbReference type="InterPro" id="IPR006664">
    <property type="entry name" value="OMP_bac"/>
</dbReference>
<evidence type="ECO:0000256" key="3">
    <source>
        <dbReference type="ARBA" id="ARBA00023237"/>
    </source>
</evidence>
<dbReference type="RefSeq" id="WP_108114382.1">
    <property type="nucleotide sequence ID" value="NZ_QBKT01000003.1"/>
</dbReference>
<dbReference type="InterPro" id="IPR050330">
    <property type="entry name" value="Bact_OuterMem_StrucFunc"/>
</dbReference>
<dbReference type="InterPro" id="IPR006665">
    <property type="entry name" value="OmpA-like"/>
</dbReference>
<protein>
    <submittedName>
        <fullName evidence="7">OmpA family protein</fullName>
    </submittedName>
</protein>
<dbReference type="EMBL" id="QBKT01000003">
    <property type="protein sequence ID" value="PTX62170.1"/>
    <property type="molecule type" value="Genomic_DNA"/>
</dbReference>
<dbReference type="Gene3D" id="3.30.1330.60">
    <property type="entry name" value="OmpA-like domain"/>
    <property type="match status" value="2"/>
</dbReference>
<dbReference type="Pfam" id="PF00691">
    <property type="entry name" value="OmpA"/>
    <property type="match status" value="2"/>
</dbReference>
<evidence type="ECO:0000256" key="4">
    <source>
        <dbReference type="PROSITE-ProRule" id="PRU00473"/>
    </source>
</evidence>
<dbReference type="OrthoDB" id="9782229at2"/>
<dbReference type="AlphaFoldDB" id="A0A2T6C1H9"/>
<evidence type="ECO:0000259" key="6">
    <source>
        <dbReference type="PROSITE" id="PS51123"/>
    </source>
</evidence>
<dbReference type="CDD" id="cd07185">
    <property type="entry name" value="OmpA_C-like"/>
    <property type="match status" value="1"/>
</dbReference>
<dbReference type="PROSITE" id="PS51123">
    <property type="entry name" value="OMPA_2"/>
    <property type="match status" value="2"/>
</dbReference>
<gene>
    <name evidence="7" type="ORF">C8N46_103269</name>
</gene>
<dbReference type="GO" id="GO:0009279">
    <property type="term" value="C:cell outer membrane"/>
    <property type="evidence" value="ECO:0007669"/>
    <property type="project" value="UniProtKB-SubCell"/>
</dbReference>
<keyword evidence="5" id="KW-0732">Signal</keyword>
<organism evidence="7 8">
    <name type="scientific">Kordia periserrulae</name>
    <dbReference type="NCBI Taxonomy" id="701523"/>
    <lineage>
        <taxon>Bacteria</taxon>
        <taxon>Pseudomonadati</taxon>
        <taxon>Bacteroidota</taxon>
        <taxon>Flavobacteriia</taxon>
        <taxon>Flavobacteriales</taxon>
        <taxon>Flavobacteriaceae</taxon>
        <taxon>Kordia</taxon>
    </lineage>
</organism>
<evidence type="ECO:0000313" key="7">
    <source>
        <dbReference type="EMBL" id="PTX62170.1"/>
    </source>
</evidence>
<feature type="domain" description="OmpA-like" evidence="6">
    <location>
        <begin position="13"/>
        <end position="132"/>
    </location>
</feature>
<dbReference type="PANTHER" id="PTHR30329:SF21">
    <property type="entry name" value="LIPOPROTEIN YIAD-RELATED"/>
    <property type="match status" value="1"/>
</dbReference>
<evidence type="ECO:0000256" key="1">
    <source>
        <dbReference type="ARBA" id="ARBA00004442"/>
    </source>
</evidence>
<dbReference type="InterPro" id="IPR036737">
    <property type="entry name" value="OmpA-like_sf"/>
</dbReference>
<name>A0A2T6C1H9_9FLAO</name>
<keyword evidence="3" id="KW-0998">Cell outer membrane</keyword>
<dbReference type="Proteomes" id="UP000244090">
    <property type="component" value="Unassembled WGS sequence"/>
</dbReference>
<dbReference type="SUPFAM" id="SSF103088">
    <property type="entry name" value="OmpA-like"/>
    <property type="match status" value="2"/>
</dbReference>
<keyword evidence="2 4" id="KW-0472">Membrane</keyword>
<evidence type="ECO:0000313" key="8">
    <source>
        <dbReference type="Proteomes" id="UP000244090"/>
    </source>
</evidence>
<dbReference type="PRINTS" id="PR01021">
    <property type="entry name" value="OMPADOMAIN"/>
</dbReference>
<proteinExistence type="predicted"/>
<evidence type="ECO:0000256" key="5">
    <source>
        <dbReference type="SAM" id="SignalP"/>
    </source>
</evidence>